<comment type="similarity">
    <text evidence="5">Belongs to the TAF13 family.</text>
</comment>
<dbReference type="OrthoDB" id="10266074at2759"/>
<evidence type="ECO:0000256" key="1">
    <source>
        <dbReference type="ARBA" id="ARBA00004123"/>
    </source>
</evidence>
<dbReference type="Pfam" id="PF02269">
    <property type="entry name" value="TFIID-18kDa"/>
    <property type="match status" value="1"/>
</dbReference>
<dbReference type="EMBL" id="JAFCMP010000085">
    <property type="protein sequence ID" value="KAG5187690.1"/>
    <property type="molecule type" value="Genomic_DNA"/>
</dbReference>
<gene>
    <name evidence="8" type="ORF">JKP88DRAFT_267809</name>
</gene>
<keyword evidence="9" id="KW-1185">Reference proteome</keyword>
<comment type="subcellular location">
    <subcellularLocation>
        <location evidence="1">Nucleus</location>
    </subcellularLocation>
</comment>
<feature type="compositionally biased region" description="Basic and acidic residues" evidence="7">
    <location>
        <begin position="1"/>
        <end position="23"/>
    </location>
</feature>
<reference evidence="8" key="1">
    <citation type="submission" date="2021-02" db="EMBL/GenBank/DDBJ databases">
        <title>First Annotated Genome of the Yellow-green Alga Tribonema minus.</title>
        <authorList>
            <person name="Mahan K.M."/>
        </authorList>
    </citation>
    <scope>NUCLEOTIDE SEQUENCE</scope>
    <source>
        <strain evidence="8">UTEX B ZZ1240</strain>
    </source>
</reference>
<comment type="caution">
    <text evidence="8">The sequence shown here is derived from an EMBL/GenBank/DDBJ whole genome shotgun (WGS) entry which is preliminary data.</text>
</comment>
<accession>A0A836CID2</accession>
<dbReference type="PANTHER" id="PTHR11380">
    <property type="entry name" value="TRANSCRIPTION INITIATION FACTOR TFIID/SUPT3-RELATED"/>
    <property type="match status" value="1"/>
</dbReference>
<evidence type="ECO:0000313" key="9">
    <source>
        <dbReference type="Proteomes" id="UP000664859"/>
    </source>
</evidence>
<dbReference type="AlphaFoldDB" id="A0A836CID2"/>
<evidence type="ECO:0000256" key="6">
    <source>
        <dbReference type="ARBA" id="ARBA00040136"/>
    </source>
</evidence>
<keyword evidence="2" id="KW-0805">Transcription regulation</keyword>
<evidence type="ECO:0000313" key="8">
    <source>
        <dbReference type="EMBL" id="KAG5187690.1"/>
    </source>
</evidence>
<keyword evidence="3" id="KW-0804">Transcription</keyword>
<dbReference type="PANTHER" id="PTHR11380:SF5">
    <property type="entry name" value="TRANSCRIPTION INITIATION FACTOR TFIID SUBUNIT 13"/>
    <property type="match status" value="1"/>
</dbReference>
<evidence type="ECO:0000256" key="4">
    <source>
        <dbReference type="ARBA" id="ARBA00023242"/>
    </source>
</evidence>
<dbReference type="GO" id="GO:0005634">
    <property type="term" value="C:nucleus"/>
    <property type="evidence" value="ECO:0007669"/>
    <property type="project" value="UniProtKB-SubCell"/>
</dbReference>
<feature type="region of interest" description="Disordered" evidence="7">
    <location>
        <begin position="1"/>
        <end position="43"/>
    </location>
</feature>
<dbReference type="GO" id="GO:0046982">
    <property type="term" value="F:protein heterodimerization activity"/>
    <property type="evidence" value="ECO:0007669"/>
    <property type="project" value="InterPro"/>
</dbReference>
<dbReference type="InterPro" id="IPR003195">
    <property type="entry name" value="TFIID_TAF13"/>
</dbReference>
<organism evidence="8 9">
    <name type="scientific">Tribonema minus</name>
    <dbReference type="NCBI Taxonomy" id="303371"/>
    <lineage>
        <taxon>Eukaryota</taxon>
        <taxon>Sar</taxon>
        <taxon>Stramenopiles</taxon>
        <taxon>Ochrophyta</taxon>
        <taxon>PX clade</taxon>
        <taxon>Xanthophyceae</taxon>
        <taxon>Tribonematales</taxon>
        <taxon>Tribonemataceae</taxon>
        <taxon>Tribonema</taxon>
    </lineage>
</organism>
<evidence type="ECO:0000256" key="2">
    <source>
        <dbReference type="ARBA" id="ARBA00023015"/>
    </source>
</evidence>
<dbReference type="Gene3D" id="1.10.20.10">
    <property type="entry name" value="Histone, subunit A"/>
    <property type="match status" value="1"/>
</dbReference>
<feature type="region of interest" description="Disordered" evidence="7">
    <location>
        <begin position="369"/>
        <end position="390"/>
    </location>
</feature>
<protein>
    <recommendedName>
        <fullName evidence="6">Transcription initiation factor TFIID subunit 13</fullName>
    </recommendedName>
</protein>
<dbReference type="Proteomes" id="UP000664859">
    <property type="component" value="Unassembled WGS sequence"/>
</dbReference>
<dbReference type="InterPro" id="IPR009072">
    <property type="entry name" value="Histone-fold"/>
</dbReference>
<evidence type="ECO:0000256" key="5">
    <source>
        <dbReference type="ARBA" id="ARBA00038392"/>
    </source>
</evidence>
<sequence>MNFEVEVRGRETSDLSERADMHRPTGSIGGPQQPQPSAGQSAPTVCPHAILSALPVMMYGSGDHDKPLRESVELVGALLAQHIKELTYRALRHADATDAPGRIDTETVIHIIRKDHAKLKRVSELLDFNKELKAVTRLHFSDETDAVYDADATAVLELRHSPVQQQTMLDVIVTILPILNAVAAGGAALSMQQLHTVRHSRRFISTPPFAEQQQGVLPHTSMPNPAFWAALAVAASCSNGLVSHTGAEVISLECSSHRMEPACCAFTADQRRELRAWPTPLKARHMGTSNHAGMMHQPSSQTYWSGNSGASSNCSAFRADHVLQNPNSMRVKRTCTGTMVIGRMRSAEAPLTLQRMGAVVCDMQASSTLDTTLPCTPPRRQPTEPTPDVT</sequence>
<feature type="compositionally biased region" description="Low complexity" evidence="7">
    <location>
        <begin position="30"/>
        <end position="43"/>
    </location>
</feature>
<dbReference type="GO" id="GO:0006366">
    <property type="term" value="P:transcription by RNA polymerase II"/>
    <property type="evidence" value="ECO:0007669"/>
    <property type="project" value="InterPro"/>
</dbReference>
<dbReference type="SUPFAM" id="SSF47113">
    <property type="entry name" value="Histone-fold"/>
    <property type="match status" value="1"/>
</dbReference>
<name>A0A836CID2_9STRA</name>
<keyword evidence="4" id="KW-0539">Nucleus</keyword>
<evidence type="ECO:0000256" key="3">
    <source>
        <dbReference type="ARBA" id="ARBA00023163"/>
    </source>
</evidence>
<proteinExistence type="inferred from homology"/>
<evidence type="ECO:0000256" key="7">
    <source>
        <dbReference type="SAM" id="MobiDB-lite"/>
    </source>
</evidence>